<proteinExistence type="predicted"/>
<organism evidence="3">
    <name type="scientific">Tetraodon nigroviridis</name>
    <name type="common">Spotted green pufferfish</name>
    <name type="synonym">Chelonodon nigroviridis</name>
    <dbReference type="NCBI Taxonomy" id="99883"/>
    <lineage>
        <taxon>Eukaryota</taxon>
        <taxon>Metazoa</taxon>
        <taxon>Chordata</taxon>
        <taxon>Craniata</taxon>
        <taxon>Vertebrata</taxon>
        <taxon>Euteleostomi</taxon>
        <taxon>Actinopterygii</taxon>
        <taxon>Neopterygii</taxon>
        <taxon>Teleostei</taxon>
        <taxon>Neoteleostei</taxon>
        <taxon>Acanthomorphata</taxon>
        <taxon>Eupercaria</taxon>
        <taxon>Tetraodontiformes</taxon>
        <taxon>Tetradontoidea</taxon>
        <taxon>Tetraodontidae</taxon>
        <taxon>Tetraodon</taxon>
    </lineage>
</organism>
<feature type="binding site" evidence="1">
    <location>
        <position position="6"/>
    </location>
    <ligand>
        <name>alpha-D-mannose 1-phosphate</name>
        <dbReference type="ChEBI" id="CHEBI:58409"/>
    </ligand>
</feature>
<reference evidence="3" key="2">
    <citation type="submission" date="2004-02" db="EMBL/GenBank/DDBJ databases">
        <authorList>
            <consortium name="Genoscope"/>
            <consortium name="Whitehead Institute Centre for Genome Research"/>
        </authorList>
    </citation>
    <scope>NUCLEOTIDE SEQUENCE</scope>
</reference>
<protein>
    <submittedName>
        <fullName evidence="3">(spotted green pufferfish) hypothetical protein</fullName>
    </submittedName>
</protein>
<dbReference type="Pfam" id="PF03332">
    <property type="entry name" value="PMM"/>
    <property type="match status" value="1"/>
</dbReference>
<dbReference type="InterPro" id="IPR005002">
    <property type="entry name" value="PMM"/>
</dbReference>
<dbReference type="KEGG" id="tng:GSTEN00000789G001"/>
<feature type="non-terminal residue" evidence="3">
    <location>
        <position position="1"/>
    </location>
</feature>
<sequence>GLISFDIFPEGWDKTLCLGLLEREGLNAIYFLRQRDLGRKWKRRRAPVGPQSGRRAPVGKGPGLSAFPFQEKFVFTILDK</sequence>
<dbReference type="OrthoDB" id="10264771at2759"/>
<accession>Q4TH33</accession>
<gene>
    <name evidence="3" type="ORF">GSTENG00000789001</name>
</gene>
<dbReference type="GO" id="GO:0004615">
    <property type="term" value="F:phosphomannomutase activity"/>
    <property type="evidence" value="ECO:0007669"/>
    <property type="project" value="InterPro"/>
</dbReference>
<dbReference type="GO" id="GO:0009298">
    <property type="term" value="P:GDP-mannose biosynthetic process"/>
    <property type="evidence" value="ECO:0007669"/>
    <property type="project" value="InterPro"/>
</dbReference>
<feature type="binding site" evidence="1">
    <location>
        <position position="4"/>
    </location>
    <ligand>
        <name>alpha-D-mannose 1-phosphate</name>
        <dbReference type="ChEBI" id="CHEBI:58409"/>
    </ligand>
</feature>
<dbReference type="EMBL" id="CAAE01003285">
    <property type="protein sequence ID" value="CAF87799.1"/>
    <property type="molecule type" value="Genomic_DNA"/>
</dbReference>
<feature type="region of interest" description="Disordered" evidence="2">
    <location>
        <begin position="43"/>
        <end position="65"/>
    </location>
</feature>
<dbReference type="AlphaFoldDB" id="Q4TH33"/>
<name>Q4TH33_TETNG</name>
<evidence type="ECO:0000256" key="2">
    <source>
        <dbReference type="SAM" id="MobiDB-lite"/>
    </source>
</evidence>
<evidence type="ECO:0000313" key="3">
    <source>
        <dbReference type="EMBL" id="CAF87799.1"/>
    </source>
</evidence>
<comment type="caution">
    <text evidence="3">The sequence shown here is derived from an EMBL/GenBank/DDBJ whole genome shotgun (WGS) entry which is preliminary data.</text>
</comment>
<evidence type="ECO:0000256" key="1">
    <source>
        <dbReference type="PIRSR" id="PIRSR605002-2"/>
    </source>
</evidence>
<reference evidence="3" key="1">
    <citation type="journal article" date="2004" name="Nature">
        <title>Genome duplication in the teleost fish Tetraodon nigroviridis reveals the early vertebrate proto-karyotype.</title>
        <authorList>
            <person name="Jaillon O."/>
            <person name="Aury J.-M."/>
            <person name="Brunet F."/>
            <person name="Petit J.-L."/>
            <person name="Stange-Thomann N."/>
            <person name="Mauceli E."/>
            <person name="Bouneau L."/>
            <person name="Fischer C."/>
            <person name="Ozouf-Costaz C."/>
            <person name="Bernot A."/>
            <person name="Nicaud S."/>
            <person name="Jaffe D."/>
            <person name="Fisher S."/>
            <person name="Lutfalla G."/>
            <person name="Dossat C."/>
            <person name="Segurens B."/>
            <person name="Dasilva C."/>
            <person name="Salanoubat M."/>
            <person name="Levy M."/>
            <person name="Boudet N."/>
            <person name="Castellano S."/>
            <person name="Anthouard V."/>
            <person name="Jubin C."/>
            <person name="Castelli V."/>
            <person name="Katinka M."/>
            <person name="Vacherie B."/>
            <person name="Biemont C."/>
            <person name="Skalli Z."/>
            <person name="Cattolico L."/>
            <person name="Poulain J."/>
            <person name="De Berardinis V."/>
            <person name="Cruaud C."/>
            <person name="Duprat S."/>
            <person name="Brottier P."/>
            <person name="Coutanceau J.-P."/>
            <person name="Gouzy J."/>
            <person name="Parra G."/>
            <person name="Lardier G."/>
            <person name="Chapple C."/>
            <person name="McKernan K.J."/>
            <person name="McEwan P."/>
            <person name="Bosak S."/>
            <person name="Kellis M."/>
            <person name="Volff J.-N."/>
            <person name="Guigo R."/>
            <person name="Zody M.C."/>
            <person name="Mesirov J."/>
            <person name="Lindblad-Toh K."/>
            <person name="Birren B."/>
            <person name="Nusbaum C."/>
            <person name="Kahn D."/>
            <person name="Robinson-Rechavi M."/>
            <person name="Laudet V."/>
            <person name="Schachter V."/>
            <person name="Quetier F."/>
            <person name="Saurin W."/>
            <person name="Scarpelli C."/>
            <person name="Wincker P."/>
            <person name="Lander E.S."/>
            <person name="Weissenbach J."/>
            <person name="Roest Crollius H."/>
        </authorList>
    </citation>
    <scope>NUCLEOTIDE SEQUENCE [LARGE SCALE GENOMIC DNA]</scope>
</reference>